<reference evidence="1 2" key="1">
    <citation type="submission" date="2015-04" db="EMBL/GenBank/DDBJ databases">
        <authorList>
            <person name="Hodson T.S."/>
            <person name="Hyde J.R."/>
            <person name="Schouten J.T."/>
            <person name="Crockett J.T."/>
            <person name="Smith T.A."/>
            <person name="Merrill B.D."/>
            <person name="Crook M.B."/>
            <person name="Griffitts J.S."/>
            <person name="Burnett S.H."/>
            <person name="Grose J.H."/>
            <person name="Breakwell D.P."/>
        </authorList>
    </citation>
    <scope>NUCLEOTIDE SEQUENCE [LARGE SCALE GENOMIC DNA]</scope>
</reference>
<accession>A0A0F6WCF0</accession>
<dbReference type="EMBL" id="KR052482">
    <property type="protein sequence ID" value="AKF13321.1"/>
    <property type="molecule type" value="Genomic_DNA"/>
</dbReference>
<dbReference type="Pfam" id="PF11056">
    <property type="entry name" value="UvsY"/>
    <property type="match status" value="1"/>
</dbReference>
<dbReference type="RefSeq" id="YP_009212296.1">
    <property type="nucleotide sequence ID" value="NC_028945.1"/>
</dbReference>
<organism evidence="1 2">
    <name type="scientific">Sinorhizobium phage phiN3</name>
    <dbReference type="NCBI Taxonomy" id="1647405"/>
    <lineage>
        <taxon>Viruses</taxon>
        <taxon>Duplodnaviria</taxon>
        <taxon>Heunggongvirae</taxon>
        <taxon>Uroviricota</taxon>
        <taxon>Caudoviricetes</taxon>
        <taxon>Emdodecavirus</taxon>
        <taxon>Emdodecavirus N3</taxon>
    </lineage>
</organism>
<dbReference type="GeneID" id="26638785"/>
<dbReference type="OrthoDB" id="16211at10239"/>
<evidence type="ECO:0000313" key="1">
    <source>
        <dbReference type="EMBL" id="AKF13321.1"/>
    </source>
</evidence>
<dbReference type="KEGG" id="vg:26638785"/>
<dbReference type="InterPro" id="IPR021289">
    <property type="entry name" value="UvsY"/>
</dbReference>
<protein>
    <submittedName>
        <fullName evidence="1">UvsY</fullName>
    </submittedName>
</protein>
<proteinExistence type="predicted"/>
<keyword evidence="2" id="KW-1185">Reference proteome</keyword>
<name>A0A0F6WCF0_9CAUD</name>
<gene>
    <name evidence="1" type="ORF">PHIN3_56</name>
</gene>
<sequence length="146" mass="17218">MATIEELHSEWGVDGQIDMTNISRESANIPFLHNKYFTKMSNEHLKLKKYRADYKKLIRLKEDYFKGMLDPEELKELGWKPCALKVRPTEINKYVETDDDVINMSLKIGYQESIVEFLESIVKQINNRGFQLKTIVDFEKFKHGVN</sequence>
<dbReference type="Proteomes" id="UP000202958">
    <property type="component" value="Segment"/>
</dbReference>
<evidence type="ECO:0000313" key="2">
    <source>
        <dbReference type="Proteomes" id="UP000202958"/>
    </source>
</evidence>